<dbReference type="CDD" id="cd00158">
    <property type="entry name" value="RHOD"/>
    <property type="match status" value="1"/>
</dbReference>
<dbReference type="InterPro" id="IPR050229">
    <property type="entry name" value="GlpE_sulfurtransferase"/>
</dbReference>
<dbReference type="EMBL" id="CP165647">
    <property type="protein sequence ID" value="XDU61962.1"/>
    <property type="molecule type" value="Genomic_DNA"/>
</dbReference>
<evidence type="ECO:0000259" key="2">
    <source>
        <dbReference type="PROSITE" id="PS50987"/>
    </source>
</evidence>
<dbReference type="Gene3D" id="3.40.250.10">
    <property type="entry name" value="Rhodanese-like domain"/>
    <property type="match status" value="1"/>
</dbReference>
<dbReference type="CDD" id="cd00090">
    <property type="entry name" value="HTH_ARSR"/>
    <property type="match status" value="1"/>
</dbReference>
<sequence length="220" mass="25279">MDKICENYKNSLYSGLSKIGKCLSSEKRIEILDLLVQGAKTVESISNETGMSIANTSRHLQVLKDGNLVISEKKGNYVVYEIANTQIIDLVYLLIGVGEQQLGDIQRIHNEFNDSCMKIRPIMLEQAYEMAKNKEILIIDLRPTDEFDSSHIENAINIPMKNLEENLKKLPKDKEIIVYCRGRNCAYANLASKLLNDNGFHAYSLNQSYYDWQKYRNYQL</sequence>
<dbReference type="GO" id="GO:0003700">
    <property type="term" value="F:DNA-binding transcription factor activity"/>
    <property type="evidence" value="ECO:0007669"/>
    <property type="project" value="InterPro"/>
</dbReference>
<dbReference type="InterPro" id="IPR036390">
    <property type="entry name" value="WH_DNA-bd_sf"/>
</dbReference>
<dbReference type="NCBIfam" id="NF033788">
    <property type="entry name" value="HTH_metalloreg"/>
    <property type="match status" value="1"/>
</dbReference>
<dbReference type="SUPFAM" id="SSF52821">
    <property type="entry name" value="Rhodanese/Cell cycle control phosphatase"/>
    <property type="match status" value="1"/>
</dbReference>
<name>A0AB39V3Q6_9FUSO</name>
<dbReference type="SMART" id="SM00450">
    <property type="entry name" value="RHOD"/>
    <property type="match status" value="1"/>
</dbReference>
<reference evidence="3" key="1">
    <citation type="submission" date="2024-07" db="EMBL/GenBank/DDBJ databases">
        <authorList>
            <person name="Li X.-J."/>
            <person name="Wang X."/>
        </authorList>
    </citation>
    <scope>NUCLEOTIDE SEQUENCE</scope>
    <source>
        <strain evidence="3">HSP-536</strain>
    </source>
</reference>
<dbReference type="SMART" id="SM00418">
    <property type="entry name" value="HTH_ARSR"/>
    <property type="match status" value="1"/>
</dbReference>
<dbReference type="AlphaFoldDB" id="A0AB39V3Q6"/>
<organism evidence="3">
    <name type="scientific">Leptotrichia alba</name>
    <dbReference type="NCBI Taxonomy" id="3239304"/>
    <lineage>
        <taxon>Bacteria</taxon>
        <taxon>Fusobacteriati</taxon>
        <taxon>Fusobacteriota</taxon>
        <taxon>Fusobacteriia</taxon>
        <taxon>Fusobacteriales</taxon>
        <taxon>Leptotrichiaceae</taxon>
        <taxon>Leptotrichia</taxon>
    </lineage>
</organism>
<proteinExistence type="predicted"/>
<feature type="domain" description="HTH arsR-type" evidence="2">
    <location>
        <begin position="8"/>
        <end position="102"/>
    </location>
</feature>
<dbReference type="PROSITE" id="PS50987">
    <property type="entry name" value="HTH_ARSR_2"/>
    <property type="match status" value="1"/>
</dbReference>
<dbReference type="PROSITE" id="PS50206">
    <property type="entry name" value="RHODANESE_3"/>
    <property type="match status" value="1"/>
</dbReference>
<dbReference type="InterPro" id="IPR036388">
    <property type="entry name" value="WH-like_DNA-bd_sf"/>
</dbReference>
<dbReference type="InterPro" id="IPR011991">
    <property type="entry name" value="ArsR-like_HTH"/>
</dbReference>
<feature type="domain" description="Rhodanese" evidence="1">
    <location>
        <begin position="132"/>
        <end position="214"/>
    </location>
</feature>
<dbReference type="KEGG" id="lala:AB8B28_09975"/>
<dbReference type="InterPro" id="IPR001763">
    <property type="entry name" value="Rhodanese-like_dom"/>
</dbReference>
<evidence type="ECO:0000259" key="1">
    <source>
        <dbReference type="PROSITE" id="PS50206"/>
    </source>
</evidence>
<dbReference type="PANTHER" id="PTHR43031">
    <property type="entry name" value="FAD-DEPENDENT OXIDOREDUCTASE"/>
    <property type="match status" value="1"/>
</dbReference>
<protein>
    <submittedName>
        <fullName evidence="3">Metalloregulator ArsR/SmtB family transcription factor</fullName>
    </submittedName>
</protein>
<dbReference type="RefSeq" id="WP_369715580.1">
    <property type="nucleotide sequence ID" value="NZ_CP165647.1"/>
</dbReference>
<dbReference type="PRINTS" id="PR00778">
    <property type="entry name" value="HTHARSR"/>
</dbReference>
<accession>A0AB39V3Q6</accession>
<dbReference type="InterPro" id="IPR001845">
    <property type="entry name" value="HTH_ArsR_DNA-bd_dom"/>
</dbReference>
<dbReference type="SUPFAM" id="SSF46785">
    <property type="entry name" value="Winged helix' DNA-binding domain"/>
    <property type="match status" value="1"/>
</dbReference>
<dbReference type="Pfam" id="PF01022">
    <property type="entry name" value="HTH_5"/>
    <property type="match status" value="1"/>
</dbReference>
<gene>
    <name evidence="3" type="ORF">AB8B28_09975</name>
</gene>
<dbReference type="Gene3D" id="1.10.10.10">
    <property type="entry name" value="Winged helix-like DNA-binding domain superfamily/Winged helix DNA-binding domain"/>
    <property type="match status" value="1"/>
</dbReference>
<dbReference type="PANTHER" id="PTHR43031:SF16">
    <property type="entry name" value="OXIDOREDUCTASE"/>
    <property type="match status" value="1"/>
</dbReference>
<dbReference type="InterPro" id="IPR036873">
    <property type="entry name" value="Rhodanese-like_dom_sf"/>
</dbReference>
<dbReference type="Pfam" id="PF00581">
    <property type="entry name" value="Rhodanese"/>
    <property type="match status" value="1"/>
</dbReference>
<evidence type="ECO:0000313" key="3">
    <source>
        <dbReference type="EMBL" id="XDU61962.1"/>
    </source>
</evidence>